<accession>A0A2K2CCJ9</accession>
<dbReference type="InParanoid" id="A0A2K2CCJ9"/>
<evidence type="ECO:0000313" key="1">
    <source>
        <dbReference type="EMBL" id="PNT59751.1"/>
    </source>
</evidence>
<organism evidence="1 2">
    <name type="scientific">Populus trichocarpa</name>
    <name type="common">Western balsam poplar</name>
    <name type="synonym">Populus balsamifera subsp. trichocarpa</name>
    <dbReference type="NCBI Taxonomy" id="3694"/>
    <lineage>
        <taxon>Eukaryota</taxon>
        <taxon>Viridiplantae</taxon>
        <taxon>Streptophyta</taxon>
        <taxon>Embryophyta</taxon>
        <taxon>Tracheophyta</taxon>
        <taxon>Spermatophyta</taxon>
        <taxon>Magnoliopsida</taxon>
        <taxon>eudicotyledons</taxon>
        <taxon>Gunneridae</taxon>
        <taxon>Pentapetalae</taxon>
        <taxon>rosids</taxon>
        <taxon>fabids</taxon>
        <taxon>Malpighiales</taxon>
        <taxon>Salicaceae</taxon>
        <taxon>Saliceae</taxon>
        <taxon>Populus</taxon>
    </lineage>
</organism>
<reference evidence="1 2" key="1">
    <citation type="journal article" date="2006" name="Science">
        <title>The genome of black cottonwood, Populus trichocarpa (Torr. &amp; Gray).</title>
        <authorList>
            <person name="Tuskan G.A."/>
            <person name="Difazio S."/>
            <person name="Jansson S."/>
            <person name="Bohlmann J."/>
            <person name="Grigoriev I."/>
            <person name="Hellsten U."/>
            <person name="Putnam N."/>
            <person name="Ralph S."/>
            <person name="Rombauts S."/>
            <person name="Salamov A."/>
            <person name="Schein J."/>
            <person name="Sterck L."/>
            <person name="Aerts A."/>
            <person name="Bhalerao R.R."/>
            <person name="Bhalerao R.P."/>
            <person name="Blaudez D."/>
            <person name="Boerjan W."/>
            <person name="Brun A."/>
            <person name="Brunner A."/>
            <person name="Busov V."/>
            <person name="Campbell M."/>
            <person name="Carlson J."/>
            <person name="Chalot M."/>
            <person name="Chapman J."/>
            <person name="Chen G.L."/>
            <person name="Cooper D."/>
            <person name="Coutinho P.M."/>
            <person name="Couturier J."/>
            <person name="Covert S."/>
            <person name="Cronk Q."/>
            <person name="Cunningham R."/>
            <person name="Davis J."/>
            <person name="Degroeve S."/>
            <person name="Dejardin A."/>
            <person name="Depamphilis C."/>
            <person name="Detter J."/>
            <person name="Dirks B."/>
            <person name="Dubchak I."/>
            <person name="Duplessis S."/>
            <person name="Ehlting J."/>
            <person name="Ellis B."/>
            <person name="Gendler K."/>
            <person name="Goodstein D."/>
            <person name="Gribskov M."/>
            <person name="Grimwood J."/>
            <person name="Groover A."/>
            <person name="Gunter L."/>
            <person name="Hamberger B."/>
            <person name="Heinze B."/>
            <person name="Helariutta Y."/>
            <person name="Henrissat B."/>
            <person name="Holligan D."/>
            <person name="Holt R."/>
            <person name="Huang W."/>
            <person name="Islam-Faridi N."/>
            <person name="Jones S."/>
            <person name="Jones-Rhoades M."/>
            <person name="Jorgensen R."/>
            <person name="Joshi C."/>
            <person name="Kangasjarvi J."/>
            <person name="Karlsson J."/>
            <person name="Kelleher C."/>
            <person name="Kirkpatrick R."/>
            <person name="Kirst M."/>
            <person name="Kohler A."/>
            <person name="Kalluri U."/>
            <person name="Larimer F."/>
            <person name="Leebens-Mack J."/>
            <person name="Leple J.C."/>
            <person name="Locascio P."/>
            <person name="Lou Y."/>
            <person name="Lucas S."/>
            <person name="Martin F."/>
            <person name="Montanini B."/>
            <person name="Napoli C."/>
            <person name="Nelson D.R."/>
            <person name="Nelson C."/>
            <person name="Nieminen K."/>
            <person name="Nilsson O."/>
            <person name="Pereda V."/>
            <person name="Peter G."/>
            <person name="Philippe R."/>
            <person name="Pilate G."/>
            <person name="Poliakov A."/>
            <person name="Razumovskaya J."/>
            <person name="Richardson P."/>
            <person name="Rinaldi C."/>
            <person name="Ritland K."/>
            <person name="Rouze P."/>
            <person name="Ryaboy D."/>
            <person name="Schmutz J."/>
            <person name="Schrader J."/>
            <person name="Segerman B."/>
            <person name="Shin H."/>
            <person name="Siddiqui A."/>
            <person name="Sterky F."/>
            <person name="Terry A."/>
            <person name="Tsai C.J."/>
            <person name="Uberbacher E."/>
            <person name="Unneberg P."/>
            <person name="Vahala J."/>
            <person name="Wall K."/>
            <person name="Wessler S."/>
            <person name="Yang G."/>
            <person name="Yin T."/>
            <person name="Douglas C."/>
            <person name="Marra M."/>
            <person name="Sandberg G."/>
            <person name="Van de Peer Y."/>
            <person name="Rokhsar D."/>
        </authorList>
    </citation>
    <scope>NUCLEOTIDE SEQUENCE [LARGE SCALE GENOMIC DNA]</scope>
    <source>
        <strain evidence="2">cv. Nisqually</strain>
    </source>
</reference>
<proteinExistence type="predicted"/>
<name>A0A2K2CCJ9_POPTR</name>
<sequence length="75" mass="8401">MQGLTNLETLCLESLLDMRCIWKGLVLSKLTTLDVVKLSEASQLFGVFVQDDHSSPINVEKEMGFLICGSCHWNN</sequence>
<protein>
    <submittedName>
        <fullName evidence="1">Uncharacterized protein</fullName>
    </submittedName>
</protein>
<dbReference type="AlphaFoldDB" id="A0A2K2CCJ9"/>
<keyword evidence="2" id="KW-1185">Reference proteome</keyword>
<evidence type="ECO:0000313" key="2">
    <source>
        <dbReference type="Proteomes" id="UP000006729"/>
    </source>
</evidence>
<dbReference type="EMBL" id="CM009290">
    <property type="protein sequence ID" value="PNT59751.1"/>
    <property type="molecule type" value="Genomic_DNA"/>
</dbReference>
<gene>
    <name evidence="1" type="ORF">POPTR_001G428300</name>
</gene>
<dbReference type="Proteomes" id="UP000006729">
    <property type="component" value="Chromosome 1"/>
</dbReference>